<name>A0A0V0SAA1_9BILA</name>
<evidence type="ECO:0000313" key="2">
    <source>
        <dbReference type="EMBL" id="KRX23645.1"/>
    </source>
</evidence>
<feature type="transmembrane region" description="Helical" evidence="1">
    <location>
        <begin position="52"/>
        <end position="75"/>
    </location>
</feature>
<keyword evidence="1" id="KW-0812">Transmembrane</keyword>
<proteinExistence type="predicted"/>
<protein>
    <submittedName>
        <fullName evidence="2">Uncharacterized protein</fullName>
    </submittedName>
</protein>
<evidence type="ECO:0000313" key="3">
    <source>
        <dbReference type="Proteomes" id="UP000054630"/>
    </source>
</evidence>
<evidence type="ECO:0000256" key="1">
    <source>
        <dbReference type="SAM" id="Phobius"/>
    </source>
</evidence>
<dbReference type="Proteomes" id="UP000054630">
    <property type="component" value="Unassembled WGS sequence"/>
</dbReference>
<organism evidence="2 3">
    <name type="scientific">Trichinella nelsoni</name>
    <dbReference type="NCBI Taxonomy" id="6336"/>
    <lineage>
        <taxon>Eukaryota</taxon>
        <taxon>Metazoa</taxon>
        <taxon>Ecdysozoa</taxon>
        <taxon>Nematoda</taxon>
        <taxon>Enoplea</taxon>
        <taxon>Dorylaimia</taxon>
        <taxon>Trichinellida</taxon>
        <taxon>Trichinellidae</taxon>
        <taxon>Trichinella</taxon>
    </lineage>
</organism>
<keyword evidence="1" id="KW-0472">Membrane</keyword>
<dbReference type="EMBL" id="JYDL01000022">
    <property type="protein sequence ID" value="KRX23645.1"/>
    <property type="molecule type" value="Genomic_DNA"/>
</dbReference>
<keyword evidence="1" id="KW-1133">Transmembrane helix</keyword>
<feature type="transmembrane region" description="Helical" evidence="1">
    <location>
        <begin position="7"/>
        <end position="24"/>
    </location>
</feature>
<accession>A0A0V0SAA1</accession>
<reference evidence="2 3" key="1">
    <citation type="submission" date="2015-01" db="EMBL/GenBank/DDBJ databases">
        <title>Evolution of Trichinella species and genotypes.</title>
        <authorList>
            <person name="Korhonen P.K."/>
            <person name="Edoardo P."/>
            <person name="Giuseppe L.R."/>
            <person name="Gasser R.B."/>
        </authorList>
    </citation>
    <scope>NUCLEOTIDE SEQUENCE [LARGE SCALE GENOMIC DNA]</scope>
    <source>
        <strain evidence="2">ISS37</strain>
    </source>
</reference>
<dbReference type="AlphaFoldDB" id="A0A0V0SAA1"/>
<keyword evidence="3" id="KW-1185">Reference proteome</keyword>
<gene>
    <name evidence="2" type="ORF">T07_4519</name>
</gene>
<comment type="caution">
    <text evidence="2">The sequence shown here is derived from an EMBL/GenBank/DDBJ whole genome shotgun (WGS) entry which is preliminary data.</text>
</comment>
<sequence length="104" mass="12092">MNTSRVVLFPQVVSVIGFFFWPFVERTMPPPLVYRKEKVTIFESSWEEETMVIIFIVYYAFFGNVPTSYCYYPLFGVADATSRHMDNMTFAQLPVAASHADWLT</sequence>